<dbReference type="EMBL" id="BORS01000002">
    <property type="protein sequence ID" value="GIO40819.1"/>
    <property type="molecule type" value="Genomic_DNA"/>
</dbReference>
<dbReference type="InterPro" id="IPR010540">
    <property type="entry name" value="CmpB_TMEM229"/>
</dbReference>
<keyword evidence="1" id="KW-0472">Membrane</keyword>
<dbReference type="AlphaFoldDB" id="A0A919XXK1"/>
<organism evidence="2 3">
    <name type="scientific">Paenibacillus apis</name>
    <dbReference type="NCBI Taxonomy" id="1792174"/>
    <lineage>
        <taxon>Bacteria</taxon>
        <taxon>Bacillati</taxon>
        <taxon>Bacillota</taxon>
        <taxon>Bacilli</taxon>
        <taxon>Bacillales</taxon>
        <taxon>Paenibacillaceae</taxon>
        <taxon>Paenibacillus</taxon>
    </lineage>
</organism>
<sequence>MLDDFDIRGGLKMTASEALFYFLVYSVMGWLLENTYSLATTGRFWKEGLLLGPYKPMYGAAPLLLIWVTARIPQHQLLLTSIFLCFLIPTVVEYVSGCGLKAWFGRTWWDYSGMRGQLHGHICIRFSVYWGILSLLTLRYIHPGIEHIFDRVEAVWTTAAPLLLLLCLADFVYTCLVRRKAWRKSLIA</sequence>
<keyword evidence="3" id="KW-1185">Reference proteome</keyword>
<name>A0A919XXK1_9BACL</name>
<gene>
    <name evidence="2" type="ORF">J41TS4_05770</name>
</gene>
<keyword evidence="1" id="KW-1133">Transmembrane helix</keyword>
<feature type="transmembrane region" description="Helical" evidence="1">
    <location>
        <begin position="76"/>
        <end position="96"/>
    </location>
</feature>
<evidence type="ECO:0000313" key="2">
    <source>
        <dbReference type="EMBL" id="GIO40819.1"/>
    </source>
</evidence>
<evidence type="ECO:0000313" key="3">
    <source>
        <dbReference type="Proteomes" id="UP000678895"/>
    </source>
</evidence>
<keyword evidence="1" id="KW-0812">Transmembrane</keyword>
<feature type="transmembrane region" description="Helical" evidence="1">
    <location>
        <begin position="18"/>
        <end position="36"/>
    </location>
</feature>
<protein>
    <submittedName>
        <fullName evidence="2">Membrane protein</fullName>
    </submittedName>
</protein>
<feature type="transmembrane region" description="Helical" evidence="1">
    <location>
        <begin position="154"/>
        <end position="176"/>
    </location>
</feature>
<reference evidence="2" key="1">
    <citation type="submission" date="2021-03" db="EMBL/GenBank/DDBJ databases">
        <title>Antimicrobial resistance genes in bacteria isolated from Japanese honey, and their potential for conferring macrolide and lincosamide resistance in the American foulbrood pathogen Paenibacillus larvae.</title>
        <authorList>
            <person name="Okamoto M."/>
            <person name="Kumagai M."/>
            <person name="Kanamori H."/>
            <person name="Takamatsu D."/>
        </authorList>
    </citation>
    <scope>NUCLEOTIDE SEQUENCE</scope>
    <source>
        <strain evidence="2">J41TS4</strain>
    </source>
</reference>
<accession>A0A919XXK1</accession>
<evidence type="ECO:0000256" key="1">
    <source>
        <dbReference type="SAM" id="Phobius"/>
    </source>
</evidence>
<feature type="transmembrane region" description="Helical" evidence="1">
    <location>
        <begin position="48"/>
        <end position="70"/>
    </location>
</feature>
<proteinExistence type="predicted"/>
<feature type="transmembrane region" description="Helical" evidence="1">
    <location>
        <begin position="122"/>
        <end position="142"/>
    </location>
</feature>
<dbReference type="Pfam" id="PF06541">
    <property type="entry name" value="ABC_trans_CmpB"/>
    <property type="match status" value="1"/>
</dbReference>
<comment type="caution">
    <text evidence="2">The sequence shown here is derived from an EMBL/GenBank/DDBJ whole genome shotgun (WGS) entry which is preliminary data.</text>
</comment>
<dbReference type="Proteomes" id="UP000678895">
    <property type="component" value="Unassembled WGS sequence"/>
</dbReference>